<proteinExistence type="predicted"/>
<organism evidence="1 2">
    <name type="scientific">Phoenix dactylifera</name>
    <name type="common">Date palm</name>
    <dbReference type="NCBI Taxonomy" id="42345"/>
    <lineage>
        <taxon>Eukaryota</taxon>
        <taxon>Viridiplantae</taxon>
        <taxon>Streptophyta</taxon>
        <taxon>Embryophyta</taxon>
        <taxon>Tracheophyta</taxon>
        <taxon>Spermatophyta</taxon>
        <taxon>Magnoliopsida</taxon>
        <taxon>Liliopsida</taxon>
        <taxon>Arecaceae</taxon>
        <taxon>Coryphoideae</taxon>
        <taxon>Phoeniceae</taxon>
        <taxon>Phoenix</taxon>
    </lineage>
</organism>
<dbReference type="PANTHER" id="PTHR33710">
    <property type="entry name" value="BNAC02G09200D PROTEIN"/>
    <property type="match status" value="1"/>
</dbReference>
<sequence length="211" mass="24128">MTVSAPNAAPWVLRGVYASRDYRIRRVLLREITSLTAQGVPTVVVGDFNCILSLSDKRGGAAFMERADRREFRDFMSRIGLVDLGFFGPQFTWFNIQLGSARVWEHLGRAFASPDWILRFPTCRSWDIVCDAWRTPVRGDAMHRVSHKLELAKRRLRRWNREVVGDIFRRVEGVETAIAELQMKEDVEGALSEDGMGDLRGLLAAHHSLLW</sequence>
<dbReference type="SUPFAM" id="SSF56219">
    <property type="entry name" value="DNase I-like"/>
    <property type="match status" value="1"/>
</dbReference>
<dbReference type="InterPro" id="IPR036691">
    <property type="entry name" value="Endo/exonu/phosph_ase_sf"/>
</dbReference>
<evidence type="ECO:0000313" key="2">
    <source>
        <dbReference type="RefSeq" id="XP_038984467.1"/>
    </source>
</evidence>
<protein>
    <submittedName>
        <fullName evidence="2">Uncharacterized protein LOC120111483</fullName>
    </submittedName>
</protein>
<keyword evidence="1" id="KW-1185">Reference proteome</keyword>
<accession>A0A8B9AFC0</accession>
<dbReference type="PANTHER" id="PTHR33710:SF64">
    <property type="entry name" value="ENDONUCLEASE_EXONUCLEASE_PHOSPHATASE DOMAIN-CONTAINING PROTEIN"/>
    <property type="match status" value="1"/>
</dbReference>
<reference evidence="2" key="2">
    <citation type="submission" date="2025-08" db="UniProtKB">
        <authorList>
            <consortium name="RefSeq"/>
        </authorList>
    </citation>
    <scope>IDENTIFICATION</scope>
    <source>
        <tissue evidence="2">Young leaves</tissue>
    </source>
</reference>
<name>A0A8B9AFC0_PHODC</name>
<evidence type="ECO:0000313" key="1">
    <source>
        <dbReference type="Proteomes" id="UP000228380"/>
    </source>
</evidence>
<gene>
    <name evidence="2" type="primary">LOC120111483</name>
</gene>
<dbReference type="Proteomes" id="UP000228380">
    <property type="component" value="Chromosome 8"/>
</dbReference>
<dbReference type="OrthoDB" id="682716at2759"/>
<dbReference type="GeneID" id="120111483"/>
<reference evidence="1" key="1">
    <citation type="journal article" date="2019" name="Nat. Commun.">
        <title>Genome-wide association mapping of date palm fruit traits.</title>
        <authorList>
            <person name="Hazzouri K.M."/>
            <person name="Gros-Balthazard M."/>
            <person name="Flowers J.M."/>
            <person name="Copetti D."/>
            <person name="Lemansour A."/>
            <person name="Lebrun M."/>
            <person name="Masmoudi K."/>
            <person name="Ferrand S."/>
            <person name="Dhar M.I."/>
            <person name="Fresquez Z.A."/>
            <person name="Rosas U."/>
            <person name="Zhang J."/>
            <person name="Talag J."/>
            <person name="Lee S."/>
            <person name="Kudrna D."/>
            <person name="Powell R.F."/>
            <person name="Leitch I.J."/>
            <person name="Krueger R.R."/>
            <person name="Wing R.A."/>
            <person name="Amiri K.M.A."/>
            <person name="Purugganan M.D."/>
        </authorList>
    </citation>
    <scope>NUCLEOTIDE SEQUENCE [LARGE SCALE GENOMIC DNA]</scope>
    <source>
        <strain evidence="1">cv. Khalas</strain>
    </source>
</reference>
<dbReference type="Gene3D" id="3.60.10.10">
    <property type="entry name" value="Endonuclease/exonuclease/phosphatase"/>
    <property type="match status" value="1"/>
</dbReference>
<dbReference type="AlphaFoldDB" id="A0A8B9AFC0"/>
<dbReference type="KEGG" id="pda:120111483"/>
<dbReference type="RefSeq" id="XP_038984467.1">
    <property type="nucleotide sequence ID" value="XM_039128539.1"/>
</dbReference>